<accession>K1T2Z2</accession>
<reference evidence="2" key="1">
    <citation type="journal article" date="2013" name="Environ. Microbiol.">
        <title>Microbiota from the distal guts of lean and obese adolescents exhibit partial functional redundancy besides clear differences in community structure.</title>
        <authorList>
            <person name="Ferrer M."/>
            <person name="Ruiz A."/>
            <person name="Lanza F."/>
            <person name="Haange S.B."/>
            <person name="Oberbach A."/>
            <person name="Till H."/>
            <person name="Bargiela R."/>
            <person name="Campoy C."/>
            <person name="Segura M.T."/>
            <person name="Richter M."/>
            <person name="von Bergen M."/>
            <person name="Seifert J."/>
            <person name="Suarez A."/>
        </authorList>
    </citation>
    <scope>NUCLEOTIDE SEQUENCE</scope>
</reference>
<organism evidence="2">
    <name type="scientific">human gut metagenome</name>
    <dbReference type="NCBI Taxonomy" id="408170"/>
    <lineage>
        <taxon>unclassified sequences</taxon>
        <taxon>metagenomes</taxon>
        <taxon>organismal metagenomes</taxon>
    </lineage>
</organism>
<protein>
    <recommendedName>
        <fullName evidence="1">Protein CotJB domain-containing protein</fullName>
    </recommendedName>
</protein>
<comment type="caution">
    <text evidence="2">The sequence shown here is derived from an EMBL/GenBank/DDBJ whole genome shotgun (WGS) entry which is preliminary data.</text>
</comment>
<dbReference type="AlphaFoldDB" id="K1T2Z2"/>
<name>K1T2Z2_9ZZZZ</name>
<evidence type="ECO:0000313" key="2">
    <source>
        <dbReference type="EMBL" id="EKC64213.1"/>
    </source>
</evidence>
<dbReference type="InterPro" id="IPR024207">
    <property type="entry name" value="CotJB_dom"/>
</dbReference>
<evidence type="ECO:0000259" key="1">
    <source>
        <dbReference type="Pfam" id="PF12652"/>
    </source>
</evidence>
<dbReference type="EMBL" id="AJWY01007365">
    <property type="protein sequence ID" value="EKC64213.1"/>
    <property type="molecule type" value="Genomic_DNA"/>
</dbReference>
<dbReference type="Pfam" id="PF12652">
    <property type="entry name" value="CotJB"/>
    <property type="match status" value="1"/>
</dbReference>
<gene>
    <name evidence="2" type="ORF">LEA_10938</name>
</gene>
<sequence length="86" mass="10206">MYMNMRKAMLLKLGSLQFSLWELHLYLDTHPMDAAAEARYMGYKKAYDEVRAEFTKKYGPLNPSEGNGEKWLKSPWPWEKQEECVK</sequence>
<proteinExistence type="predicted"/>
<feature type="domain" description="Protein CotJB" evidence="1">
    <location>
        <begin position="8"/>
        <end position="79"/>
    </location>
</feature>